<feature type="transmembrane region" description="Helical" evidence="1">
    <location>
        <begin position="44"/>
        <end position="63"/>
    </location>
</feature>
<dbReference type="EMBL" id="BAABRT010000013">
    <property type="protein sequence ID" value="GAA5525294.1"/>
    <property type="molecule type" value="Genomic_DNA"/>
</dbReference>
<organism evidence="2 3">
    <name type="scientific">Microbulbifer aestuariivivens</name>
    <dbReference type="NCBI Taxonomy" id="1908308"/>
    <lineage>
        <taxon>Bacteria</taxon>
        <taxon>Pseudomonadati</taxon>
        <taxon>Pseudomonadota</taxon>
        <taxon>Gammaproteobacteria</taxon>
        <taxon>Cellvibrionales</taxon>
        <taxon>Microbulbiferaceae</taxon>
        <taxon>Microbulbifer</taxon>
    </lineage>
</organism>
<dbReference type="Proteomes" id="UP001408594">
    <property type="component" value="Unassembled WGS sequence"/>
</dbReference>
<name>A0ABP9WQJ6_9GAMM</name>
<evidence type="ECO:0000313" key="2">
    <source>
        <dbReference type="EMBL" id="GAA5525294.1"/>
    </source>
</evidence>
<protein>
    <submittedName>
        <fullName evidence="2">Uncharacterized protein</fullName>
    </submittedName>
</protein>
<sequence length="155" mass="17521">MGFTYFAKATLLFIGRSMLFGVGLASLIFVFVDFFEDSLTFSELSLLEIGFGLLLFSLINRHLTASKAAQLKWTSAIYRPLRNIGWVNLAFLCLVIFFILIGPEIDELNQIMAKNSHRLQQLDLIVTLLCLYWAAPKLPVEQTRTESVNKEGLAQ</sequence>
<proteinExistence type="predicted"/>
<dbReference type="RefSeq" id="WP_345550878.1">
    <property type="nucleotide sequence ID" value="NZ_BAABRT010000013.1"/>
</dbReference>
<feature type="transmembrane region" description="Helical" evidence="1">
    <location>
        <begin position="84"/>
        <end position="102"/>
    </location>
</feature>
<accession>A0ABP9WQJ6</accession>
<gene>
    <name evidence="2" type="ORF">Maes01_01860</name>
</gene>
<evidence type="ECO:0000256" key="1">
    <source>
        <dbReference type="SAM" id="Phobius"/>
    </source>
</evidence>
<feature type="transmembrane region" description="Helical" evidence="1">
    <location>
        <begin position="12"/>
        <end position="32"/>
    </location>
</feature>
<keyword evidence="1" id="KW-1133">Transmembrane helix</keyword>
<keyword evidence="1" id="KW-0812">Transmembrane</keyword>
<reference evidence="2 3" key="1">
    <citation type="submission" date="2024-02" db="EMBL/GenBank/DDBJ databases">
        <title>Microbulbifer aestuariivivens NBRC 112533.</title>
        <authorList>
            <person name="Ichikawa N."/>
            <person name="Katano-Makiyama Y."/>
            <person name="Hidaka K."/>
        </authorList>
    </citation>
    <scope>NUCLEOTIDE SEQUENCE [LARGE SCALE GENOMIC DNA]</scope>
    <source>
        <strain evidence="2 3">NBRC 112533</strain>
    </source>
</reference>
<keyword evidence="1" id="KW-0472">Membrane</keyword>
<comment type="caution">
    <text evidence="2">The sequence shown here is derived from an EMBL/GenBank/DDBJ whole genome shotgun (WGS) entry which is preliminary data.</text>
</comment>
<keyword evidence="3" id="KW-1185">Reference proteome</keyword>
<evidence type="ECO:0000313" key="3">
    <source>
        <dbReference type="Proteomes" id="UP001408594"/>
    </source>
</evidence>